<dbReference type="PANTHER" id="PTHR42891:SF1">
    <property type="entry name" value="D-GLYCERO-BETA-D-MANNO-HEPTOSE-1,7-BISPHOSPHATE 7-PHOSPHATASE"/>
    <property type="match status" value="1"/>
</dbReference>
<dbReference type="InterPro" id="IPR023214">
    <property type="entry name" value="HAD_sf"/>
</dbReference>
<dbReference type="HOGENOM" id="CLU_085077_3_1_3"/>
<dbReference type="RefSeq" id="WP_011125469.1">
    <property type="nucleotide sequence ID" value="NC_005042.1"/>
</dbReference>
<dbReference type="PANTHER" id="PTHR42891">
    <property type="entry name" value="D-GLYCERO-BETA-D-MANNO-HEPTOSE-1,7-BISPHOSPHATE 7-PHOSPHATASE"/>
    <property type="match status" value="1"/>
</dbReference>
<dbReference type="InterPro" id="IPR006549">
    <property type="entry name" value="HAD-SF_hydro_IIIA"/>
</dbReference>
<keyword evidence="9" id="KW-1185">Reference proteome</keyword>
<dbReference type="KEGG" id="pma:Pro_1318"/>
<keyword evidence="3" id="KW-0963">Cytoplasm</keyword>
<evidence type="ECO:0000256" key="7">
    <source>
        <dbReference type="ARBA" id="ARBA00031828"/>
    </source>
</evidence>
<dbReference type="SUPFAM" id="SSF56784">
    <property type="entry name" value="HAD-like"/>
    <property type="match status" value="1"/>
</dbReference>
<dbReference type="eggNOG" id="COG0241">
    <property type="taxonomic scope" value="Bacteria"/>
</dbReference>
<protein>
    <recommendedName>
        <fullName evidence="7">D,D-heptose 1,7-bisphosphate phosphatase</fullName>
    </recommendedName>
</protein>
<evidence type="ECO:0000256" key="3">
    <source>
        <dbReference type="ARBA" id="ARBA00022490"/>
    </source>
</evidence>
<evidence type="ECO:0000313" key="8">
    <source>
        <dbReference type="EMBL" id="AAQ00362.1"/>
    </source>
</evidence>
<dbReference type="Pfam" id="PF13242">
    <property type="entry name" value="Hydrolase_like"/>
    <property type="match status" value="1"/>
</dbReference>
<dbReference type="InterPro" id="IPR004446">
    <property type="entry name" value="Heptose_bisP_phosphatase"/>
</dbReference>
<evidence type="ECO:0000256" key="6">
    <source>
        <dbReference type="ARBA" id="ARBA00023277"/>
    </source>
</evidence>
<dbReference type="CDD" id="cd07503">
    <property type="entry name" value="HAD_HisB-N"/>
    <property type="match status" value="1"/>
</dbReference>
<keyword evidence="6" id="KW-0119">Carbohydrate metabolism</keyword>
<dbReference type="NCBIfam" id="TIGR01662">
    <property type="entry name" value="HAD-SF-IIIA"/>
    <property type="match status" value="1"/>
</dbReference>
<evidence type="ECO:0000256" key="4">
    <source>
        <dbReference type="ARBA" id="ARBA00022723"/>
    </source>
</evidence>
<dbReference type="PATRIC" id="fig|167539.5.peg.1383"/>
<dbReference type="InterPro" id="IPR006543">
    <property type="entry name" value="Histidinol-phos"/>
</dbReference>
<evidence type="ECO:0000313" key="9">
    <source>
        <dbReference type="Proteomes" id="UP000001420"/>
    </source>
</evidence>
<dbReference type="AlphaFoldDB" id="Q7VAY5"/>
<dbReference type="GO" id="GO:0005737">
    <property type="term" value="C:cytoplasm"/>
    <property type="evidence" value="ECO:0007669"/>
    <property type="project" value="UniProtKB-SubCell"/>
</dbReference>
<dbReference type="GO" id="GO:0046872">
    <property type="term" value="F:metal ion binding"/>
    <property type="evidence" value="ECO:0007669"/>
    <property type="project" value="UniProtKB-KW"/>
</dbReference>
<comment type="similarity">
    <text evidence="2">Belongs to the GmhB family.</text>
</comment>
<dbReference type="OrthoDB" id="9801899at2"/>
<dbReference type="STRING" id="167539.Pro_1318"/>
<organism evidence="8 9">
    <name type="scientific">Prochlorococcus marinus (strain SARG / CCMP1375 / SS120)</name>
    <dbReference type="NCBI Taxonomy" id="167539"/>
    <lineage>
        <taxon>Bacteria</taxon>
        <taxon>Bacillati</taxon>
        <taxon>Cyanobacteriota</taxon>
        <taxon>Cyanophyceae</taxon>
        <taxon>Synechococcales</taxon>
        <taxon>Prochlorococcaceae</taxon>
        <taxon>Prochlorococcus</taxon>
    </lineage>
</organism>
<comment type="subcellular location">
    <subcellularLocation>
        <location evidence="1">Cytoplasm</location>
    </subcellularLocation>
</comment>
<dbReference type="Gene3D" id="3.40.50.1000">
    <property type="entry name" value="HAD superfamily/HAD-like"/>
    <property type="match status" value="1"/>
</dbReference>
<dbReference type="NCBIfam" id="TIGR01656">
    <property type="entry name" value="Histidinol-ppas"/>
    <property type="match status" value="1"/>
</dbReference>
<dbReference type="GO" id="GO:0016791">
    <property type="term" value="F:phosphatase activity"/>
    <property type="evidence" value="ECO:0007669"/>
    <property type="project" value="InterPro"/>
</dbReference>
<evidence type="ECO:0000256" key="5">
    <source>
        <dbReference type="ARBA" id="ARBA00022801"/>
    </source>
</evidence>
<name>Q7VAY5_PROMA</name>
<dbReference type="EMBL" id="AE017126">
    <property type="protein sequence ID" value="AAQ00362.1"/>
    <property type="molecule type" value="Genomic_DNA"/>
</dbReference>
<gene>
    <name evidence="8" type="primary">hisB</name>
    <name evidence="8" type="ordered locus">Pro_1318</name>
</gene>
<keyword evidence="4" id="KW-0479">Metal-binding</keyword>
<evidence type="ECO:0000256" key="2">
    <source>
        <dbReference type="ARBA" id="ARBA00005628"/>
    </source>
</evidence>
<proteinExistence type="inferred from homology"/>
<dbReference type="GO" id="GO:0005975">
    <property type="term" value="P:carbohydrate metabolic process"/>
    <property type="evidence" value="ECO:0007669"/>
    <property type="project" value="InterPro"/>
</dbReference>
<evidence type="ECO:0000256" key="1">
    <source>
        <dbReference type="ARBA" id="ARBA00004496"/>
    </source>
</evidence>
<accession>Q7VAY5</accession>
<sequence>MNKDYSNFISLFYDNPLYLPESMGLRPALFLDRDGVIIKDCHFVSNQDDVILEKGCKDFFKEAKSLNIPIIIITNQSGISRGYFGWDNYIEVTNKMIELIGEENSIIGIYANGQGPESPLHSWRKPSPNMILNSAITLSVDLSKSLMIGDRISDLQSAARAGIKSLIHIKTGHGKDERSDILSQTDGQHRFIDKNNRSDLILIDNLESFPFYKLSSFNE</sequence>
<dbReference type="InterPro" id="IPR036412">
    <property type="entry name" value="HAD-like_sf"/>
</dbReference>
<dbReference type="Proteomes" id="UP000001420">
    <property type="component" value="Chromosome"/>
</dbReference>
<reference evidence="8 9" key="1">
    <citation type="journal article" date="2003" name="Proc. Natl. Acad. Sci. U.S.A.">
        <title>Genome sequence of the cyanobacterium Prochlorococcus marinus SS120, a nearly minimal oxyphototrophic genome.</title>
        <authorList>
            <person name="Dufresne A."/>
            <person name="Salanoubat M."/>
            <person name="Partensky F."/>
            <person name="Artiguenave F."/>
            <person name="Axmann I.M."/>
            <person name="Barbe V."/>
            <person name="Duprat S."/>
            <person name="Galperin M.Y."/>
            <person name="Koonin E.V."/>
            <person name="Le Gall F."/>
            <person name="Makarova K.S."/>
            <person name="Ostrowski M."/>
            <person name="Oztas S."/>
            <person name="Robert C."/>
            <person name="Rogozin I.B."/>
            <person name="Scanlan D.J."/>
            <person name="Tandeau de Marsac N."/>
            <person name="Weissenbach J."/>
            <person name="Wincker P."/>
            <person name="Wolf Y.I."/>
            <person name="Hess W.R."/>
        </authorList>
    </citation>
    <scope>NUCLEOTIDE SEQUENCE [LARGE SCALE GENOMIC DNA]</scope>
    <source>
        <strain evidence="9">SARG / CCMP1375 / SS120</strain>
    </source>
</reference>
<dbReference type="EnsemblBacteria" id="AAQ00362">
    <property type="protein sequence ID" value="AAQ00362"/>
    <property type="gene ID" value="Pro_1318"/>
</dbReference>
<keyword evidence="5" id="KW-0378">Hydrolase</keyword>